<sequence>MFGRYSLDQFSFMADATNKDTGKKLTFTINGDMTSFTVCFQDHEEEEAVEATQVVPSVAVAEPLPSTVASTTAAADFLESEESEYSEEEDDEFDAGVMEQEVDFLTDGLNASVNILDTTDSSSDYDEVGGFSQEQFFAPIKSKTTKKPNNKKPAAIKSLPPRKQPSRRGKK</sequence>
<dbReference type="Proteomes" id="UP001153069">
    <property type="component" value="Unassembled WGS sequence"/>
</dbReference>
<protein>
    <submittedName>
        <fullName evidence="2">Uncharacterized protein</fullName>
    </submittedName>
</protein>
<evidence type="ECO:0000313" key="3">
    <source>
        <dbReference type="Proteomes" id="UP001153069"/>
    </source>
</evidence>
<keyword evidence="3" id="KW-1185">Reference proteome</keyword>
<dbReference type="EMBL" id="CAICTM010000149">
    <property type="protein sequence ID" value="CAB9502904.1"/>
    <property type="molecule type" value="Genomic_DNA"/>
</dbReference>
<feature type="region of interest" description="Disordered" evidence="1">
    <location>
        <begin position="137"/>
        <end position="171"/>
    </location>
</feature>
<dbReference type="AlphaFoldDB" id="A0A9N8DLG5"/>
<gene>
    <name evidence="2" type="ORF">SEMRO_150_G068730.1</name>
</gene>
<evidence type="ECO:0000313" key="2">
    <source>
        <dbReference type="EMBL" id="CAB9502904.1"/>
    </source>
</evidence>
<accession>A0A9N8DLG5</accession>
<organism evidence="2 3">
    <name type="scientific">Seminavis robusta</name>
    <dbReference type="NCBI Taxonomy" id="568900"/>
    <lineage>
        <taxon>Eukaryota</taxon>
        <taxon>Sar</taxon>
        <taxon>Stramenopiles</taxon>
        <taxon>Ochrophyta</taxon>
        <taxon>Bacillariophyta</taxon>
        <taxon>Bacillariophyceae</taxon>
        <taxon>Bacillariophycidae</taxon>
        <taxon>Naviculales</taxon>
        <taxon>Naviculaceae</taxon>
        <taxon>Seminavis</taxon>
    </lineage>
</organism>
<evidence type="ECO:0000256" key="1">
    <source>
        <dbReference type="SAM" id="MobiDB-lite"/>
    </source>
</evidence>
<name>A0A9N8DLG5_9STRA</name>
<reference evidence="2" key="1">
    <citation type="submission" date="2020-06" db="EMBL/GenBank/DDBJ databases">
        <authorList>
            <consortium name="Plant Systems Biology data submission"/>
        </authorList>
    </citation>
    <scope>NUCLEOTIDE SEQUENCE</scope>
    <source>
        <strain evidence="2">D6</strain>
    </source>
</reference>
<comment type="caution">
    <text evidence="2">The sequence shown here is derived from an EMBL/GenBank/DDBJ whole genome shotgun (WGS) entry which is preliminary data.</text>
</comment>
<proteinExistence type="predicted"/>